<dbReference type="AlphaFoldDB" id="A0A0F8X464"/>
<name>A0A0F8X464_9ZZZZ</name>
<evidence type="ECO:0000313" key="1">
    <source>
        <dbReference type="EMBL" id="KKK63852.1"/>
    </source>
</evidence>
<protein>
    <submittedName>
        <fullName evidence="1">Uncharacterized protein</fullName>
    </submittedName>
</protein>
<comment type="caution">
    <text evidence="1">The sequence shown here is derived from an EMBL/GenBank/DDBJ whole genome shotgun (WGS) entry which is preliminary data.</text>
</comment>
<proteinExistence type="predicted"/>
<sequence length="214" mass="22319">MSIILTDKFKYDSATQISPKSSAVITVSIKKLSLTNAAGSYDDIITANREFTLQSIFAGAGTSVDMNFVAPADKDLTTAFYADGEGGAWSPNFNVVVSRTSGLALEATGYLNIHTSDTIGTTYDSDDYIRIQTTSNVPEITTIGVCDLKINAGGNDLLLNHGGGNVGIGTATPQELLHVGTGTDASDISATDLLVTRAGPSSLSVRDSTNNVET</sequence>
<feature type="non-terminal residue" evidence="1">
    <location>
        <position position="214"/>
    </location>
</feature>
<dbReference type="EMBL" id="LAZR01061302">
    <property type="protein sequence ID" value="KKK63852.1"/>
    <property type="molecule type" value="Genomic_DNA"/>
</dbReference>
<accession>A0A0F8X464</accession>
<reference evidence="1" key="1">
    <citation type="journal article" date="2015" name="Nature">
        <title>Complex archaea that bridge the gap between prokaryotes and eukaryotes.</title>
        <authorList>
            <person name="Spang A."/>
            <person name="Saw J.H."/>
            <person name="Jorgensen S.L."/>
            <person name="Zaremba-Niedzwiedzka K."/>
            <person name="Martijn J."/>
            <person name="Lind A.E."/>
            <person name="van Eijk R."/>
            <person name="Schleper C."/>
            <person name="Guy L."/>
            <person name="Ettema T.J."/>
        </authorList>
    </citation>
    <scope>NUCLEOTIDE SEQUENCE</scope>
</reference>
<gene>
    <name evidence="1" type="ORF">LCGC14_2990120</name>
</gene>
<organism evidence="1">
    <name type="scientific">marine sediment metagenome</name>
    <dbReference type="NCBI Taxonomy" id="412755"/>
    <lineage>
        <taxon>unclassified sequences</taxon>
        <taxon>metagenomes</taxon>
        <taxon>ecological metagenomes</taxon>
    </lineage>
</organism>